<feature type="region of interest" description="Disordered" evidence="1">
    <location>
        <begin position="106"/>
        <end position="161"/>
    </location>
</feature>
<evidence type="ECO:0000313" key="2">
    <source>
        <dbReference type="EMBL" id="GAA4260439.1"/>
    </source>
</evidence>
<evidence type="ECO:0000313" key="3">
    <source>
        <dbReference type="Proteomes" id="UP001500620"/>
    </source>
</evidence>
<evidence type="ECO:0000256" key="1">
    <source>
        <dbReference type="SAM" id="MobiDB-lite"/>
    </source>
</evidence>
<dbReference type="Proteomes" id="UP001500620">
    <property type="component" value="Unassembled WGS sequence"/>
</dbReference>
<gene>
    <name evidence="2" type="ORF">GCM10022255_089110</name>
</gene>
<dbReference type="RefSeq" id="WP_345137348.1">
    <property type="nucleotide sequence ID" value="NZ_BAABAT010000040.1"/>
</dbReference>
<proteinExistence type="predicted"/>
<name>A0ABP8DNJ7_9ACTN</name>
<feature type="compositionally biased region" description="Polar residues" evidence="1">
    <location>
        <begin position="152"/>
        <end position="161"/>
    </location>
</feature>
<accession>A0ABP8DNJ7</accession>
<comment type="caution">
    <text evidence="2">The sequence shown here is derived from an EMBL/GenBank/DDBJ whole genome shotgun (WGS) entry which is preliminary data.</text>
</comment>
<sequence>MPIAGLTELARALLGDRRGDRDAIPGHVRDRITALAERWAAHGFTAETVHVWKDLDPAAAARLHAHGISAAALQQHTVVTPMGSTSLWQAVISGTLSAAEAVNELRAAGPPEPTARLSTPSPAVSTPRPAPAVFSHPVADLDPDSADRRGKSTPTQTPFRA</sequence>
<dbReference type="EMBL" id="BAABAT010000040">
    <property type="protein sequence ID" value="GAA4260439.1"/>
    <property type="molecule type" value="Genomic_DNA"/>
</dbReference>
<reference evidence="3" key="1">
    <citation type="journal article" date="2019" name="Int. J. Syst. Evol. Microbiol.">
        <title>The Global Catalogue of Microorganisms (GCM) 10K type strain sequencing project: providing services to taxonomists for standard genome sequencing and annotation.</title>
        <authorList>
            <consortium name="The Broad Institute Genomics Platform"/>
            <consortium name="The Broad Institute Genome Sequencing Center for Infectious Disease"/>
            <person name="Wu L."/>
            <person name="Ma J."/>
        </authorList>
    </citation>
    <scope>NUCLEOTIDE SEQUENCE [LARGE SCALE GENOMIC DNA]</scope>
    <source>
        <strain evidence="3">JCM 17441</strain>
    </source>
</reference>
<protein>
    <submittedName>
        <fullName evidence="2">Uncharacterized protein</fullName>
    </submittedName>
</protein>
<organism evidence="2 3">
    <name type="scientific">Dactylosporangium darangshiense</name>
    <dbReference type="NCBI Taxonomy" id="579108"/>
    <lineage>
        <taxon>Bacteria</taxon>
        <taxon>Bacillati</taxon>
        <taxon>Actinomycetota</taxon>
        <taxon>Actinomycetes</taxon>
        <taxon>Micromonosporales</taxon>
        <taxon>Micromonosporaceae</taxon>
        <taxon>Dactylosporangium</taxon>
    </lineage>
</organism>
<keyword evidence="3" id="KW-1185">Reference proteome</keyword>